<feature type="transmembrane region" description="Helical" evidence="8">
    <location>
        <begin position="12"/>
        <end position="31"/>
    </location>
</feature>
<evidence type="ECO:0000256" key="3">
    <source>
        <dbReference type="ARBA" id="ARBA00022475"/>
    </source>
</evidence>
<evidence type="ECO:0000256" key="4">
    <source>
        <dbReference type="ARBA" id="ARBA00022519"/>
    </source>
</evidence>
<evidence type="ECO:0000256" key="1">
    <source>
        <dbReference type="ARBA" id="ARBA00004429"/>
    </source>
</evidence>
<evidence type="ECO:0000256" key="7">
    <source>
        <dbReference type="ARBA" id="ARBA00023136"/>
    </source>
</evidence>
<keyword evidence="4" id="KW-0997">Cell inner membrane</keyword>
<dbReference type="eggNOG" id="ENOG502S27S">
    <property type="taxonomic scope" value="Eukaryota"/>
</dbReference>
<dbReference type="GO" id="GO:0005886">
    <property type="term" value="C:plasma membrane"/>
    <property type="evidence" value="ECO:0007669"/>
    <property type="project" value="UniProtKB-SubCell"/>
</dbReference>
<keyword evidence="5 8" id="KW-0812">Transmembrane</keyword>
<gene>
    <name evidence="9" type="ORF">SARC_04720</name>
</gene>
<feature type="transmembrane region" description="Helical" evidence="8">
    <location>
        <begin position="200"/>
        <end position="219"/>
    </location>
</feature>
<protein>
    <recommendedName>
        <fullName evidence="11">Sulphur transport domain-containing protein</fullName>
    </recommendedName>
</protein>
<feature type="transmembrane region" description="Helical" evidence="8">
    <location>
        <begin position="279"/>
        <end position="307"/>
    </location>
</feature>
<reference evidence="9 10" key="1">
    <citation type="submission" date="2011-02" db="EMBL/GenBank/DDBJ databases">
        <title>The Genome Sequence of Sphaeroforma arctica JP610.</title>
        <authorList>
            <consortium name="The Broad Institute Genome Sequencing Platform"/>
            <person name="Russ C."/>
            <person name="Cuomo C."/>
            <person name="Young S.K."/>
            <person name="Zeng Q."/>
            <person name="Gargeya S."/>
            <person name="Alvarado L."/>
            <person name="Berlin A."/>
            <person name="Chapman S.B."/>
            <person name="Chen Z."/>
            <person name="Freedman E."/>
            <person name="Gellesch M."/>
            <person name="Goldberg J."/>
            <person name="Griggs A."/>
            <person name="Gujja S."/>
            <person name="Heilman E."/>
            <person name="Heiman D."/>
            <person name="Howarth C."/>
            <person name="Mehta T."/>
            <person name="Neiman D."/>
            <person name="Pearson M."/>
            <person name="Roberts A."/>
            <person name="Saif S."/>
            <person name="Shea T."/>
            <person name="Shenoy N."/>
            <person name="Sisk P."/>
            <person name="Stolte C."/>
            <person name="Sykes S."/>
            <person name="White J."/>
            <person name="Yandava C."/>
            <person name="Burger G."/>
            <person name="Gray M.W."/>
            <person name="Holland P.W.H."/>
            <person name="King N."/>
            <person name="Lang F.B.F."/>
            <person name="Roger A.J."/>
            <person name="Ruiz-Trillo I."/>
            <person name="Haas B."/>
            <person name="Nusbaum C."/>
            <person name="Birren B."/>
        </authorList>
    </citation>
    <scope>NUCLEOTIDE SEQUENCE [LARGE SCALE GENOMIC DNA]</scope>
    <source>
        <strain evidence="9 10">JP610</strain>
    </source>
</reference>
<dbReference type="RefSeq" id="XP_014156899.1">
    <property type="nucleotide sequence ID" value="XM_014301424.1"/>
</dbReference>
<dbReference type="AlphaFoldDB" id="A0A0L0G1H9"/>
<dbReference type="OrthoDB" id="10254418at2759"/>
<dbReference type="InterPro" id="IPR046513">
    <property type="entry name" value="DUF6691"/>
</dbReference>
<evidence type="ECO:0000256" key="2">
    <source>
        <dbReference type="ARBA" id="ARBA00022448"/>
    </source>
</evidence>
<feature type="transmembrane region" description="Helical" evidence="8">
    <location>
        <begin position="52"/>
        <end position="72"/>
    </location>
</feature>
<dbReference type="Pfam" id="PF20398">
    <property type="entry name" value="DUF6691"/>
    <property type="match status" value="1"/>
</dbReference>
<keyword evidence="6 8" id="KW-1133">Transmembrane helix</keyword>
<keyword evidence="3" id="KW-1003">Cell membrane</keyword>
<proteinExistence type="predicted"/>
<organism evidence="9 10">
    <name type="scientific">Sphaeroforma arctica JP610</name>
    <dbReference type="NCBI Taxonomy" id="667725"/>
    <lineage>
        <taxon>Eukaryota</taxon>
        <taxon>Ichthyosporea</taxon>
        <taxon>Ichthyophonida</taxon>
        <taxon>Sphaeroforma</taxon>
    </lineage>
</organism>
<keyword evidence="7 8" id="KW-0472">Membrane</keyword>
<dbReference type="PANTHER" id="PTHR30574:SF1">
    <property type="entry name" value="SULPHUR TRANSPORT DOMAIN-CONTAINING PROTEIN"/>
    <property type="match status" value="1"/>
</dbReference>
<feature type="transmembrane region" description="Helical" evidence="8">
    <location>
        <begin position="239"/>
        <end position="258"/>
    </location>
</feature>
<evidence type="ECO:0000256" key="8">
    <source>
        <dbReference type="SAM" id="Phobius"/>
    </source>
</evidence>
<evidence type="ECO:0000313" key="9">
    <source>
        <dbReference type="EMBL" id="KNC82997.1"/>
    </source>
</evidence>
<dbReference type="EMBL" id="KQ241873">
    <property type="protein sequence ID" value="KNC82997.1"/>
    <property type="molecule type" value="Genomic_DNA"/>
</dbReference>
<name>A0A0L0G1H9_9EUKA</name>
<keyword evidence="10" id="KW-1185">Reference proteome</keyword>
<evidence type="ECO:0000313" key="10">
    <source>
        <dbReference type="Proteomes" id="UP000054560"/>
    </source>
</evidence>
<accession>A0A0L0G1H9</accession>
<dbReference type="PANTHER" id="PTHR30574">
    <property type="entry name" value="INNER MEMBRANE PROTEIN YEDE"/>
    <property type="match status" value="1"/>
</dbReference>
<dbReference type="InterPro" id="IPR007272">
    <property type="entry name" value="Sulf_transp_TsuA/YedE"/>
</dbReference>
<evidence type="ECO:0008006" key="11">
    <source>
        <dbReference type="Google" id="ProtNLM"/>
    </source>
</evidence>
<evidence type="ECO:0000256" key="6">
    <source>
        <dbReference type="ARBA" id="ARBA00022989"/>
    </source>
</evidence>
<evidence type="ECO:0000256" key="5">
    <source>
        <dbReference type="ARBA" id="ARBA00022692"/>
    </source>
</evidence>
<keyword evidence="2" id="KW-0813">Transport</keyword>
<comment type="subcellular location">
    <subcellularLocation>
        <location evidence="1">Cell inner membrane</location>
        <topology evidence="1">Multi-pass membrane protein</topology>
    </subcellularLocation>
</comment>
<feature type="transmembrane region" description="Helical" evidence="8">
    <location>
        <begin position="313"/>
        <end position="330"/>
    </location>
</feature>
<dbReference type="Proteomes" id="UP000054560">
    <property type="component" value="Unassembled WGS sequence"/>
</dbReference>
<feature type="transmembrane region" description="Helical" evidence="8">
    <location>
        <begin position="170"/>
        <end position="188"/>
    </location>
</feature>
<dbReference type="GeneID" id="25905224"/>
<sequence>MMPLISPLFTPLAASVGGTMIGMASSLHLAMNGRVTGISGTYNGILKRQKDIDWRMTFLSGVGSAGLALHLYSPEVFGNAVPVNAASTVAAGALVGFGTVMGSGCTSGHGVCGLPRASPRSIVAVATFMSTAIITRSSIVSNDVLCKAVQTGPQMSEVMSSLEFLSVSPGMFYGSLLASSLAYSLNNVRLGRSVDTYKSLAASYASGGLFGLGLGVSGMSDPSKVLGFLDLINVWDPSLAFVMGGAVAFNVPVWYALLKKDKPYLLDSFSVPTRRDITGRLVMGSSLFGVGWGLAGLCPGPALLGFATGDVGFTGYVLSMTVGMALFNALSKRGWMIKDKPLF</sequence>
<dbReference type="STRING" id="667725.A0A0L0G1H9"/>